<evidence type="ECO:0000256" key="10">
    <source>
        <dbReference type="PIRSR" id="PIRSR000077-4"/>
    </source>
</evidence>
<evidence type="ECO:0000259" key="11">
    <source>
        <dbReference type="PROSITE" id="PS51352"/>
    </source>
</evidence>
<dbReference type="PANTHER" id="PTHR45663:SF11">
    <property type="entry name" value="GEO12009P1"/>
    <property type="match status" value="1"/>
</dbReference>
<evidence type="ECO:0000256" key="2">
    <source>
        <dbReference type="ARBA" id="ARBA00020570"/>
    </source>
</evidence>
<dbReference type="PIRSF" id="PIRSF000077">
    <property type="entry name" value="Thioredoxin"/>
    <property type="match status" value="1"/>
</dbReference>
<evidence type="ECO:0000256" key="4">
    <source>
        <dbReference type="ARBA" id="ARBA00022982"/>
    </source>
</evidence>
<evidence type="ECO:0000256" key="5">
    <source>
        <dbReference type="ARBA" id="ARBA00023157"/>
    </source>
</evidence>
<dbReference type="PANTHER" id="PTHR45663">
    <property type="entry name" value="GEO12009P1"/>
    <property type="match status" value="1"/>
</dbReference>
<dbReference type="InterPro" id="IPR036249">
    <property type="entry name" value="Thioredoxin-like_sf"/>
</dbReference>
<dbReference type="CDD" id="cd02947">
    <property type="entry name" value="TRX_family"/>
    <property type="match status" value="1"/>
</dbReference>
<sequence>MYEKIGGLTMSTEITRDNLTKETDNKITIIDFWAPWCGPCKILDPILEDLEKDYGDQIHFGRMNVDGNQEIAEKYHVLSVPSLVVFKNGKAAEKVSGIYPKDKLRKYFDQKIAEVQ</sequence>
<evidence type="ECO:0000256" key="3">
    <source>
        <dbReference type="ARBA" id="ARBA00022448"/>
    </source>
</evidence>
<organism evidence="12 13">
    <name type="scientific">Lentilactobacillus sunkii DSM 19904</name>
    <dbReference type="NCBI Taxonomy" id="1423808"/>
    <lineage>
        <taxon>Bacteria</taxon>
        <taxon>Bacillati</taxon>
        <taxon>Bacillota</taxon>
        <taxon>Bacilli</taxon>
        <taxon>Lactobacillales</taxon>
        <taxon>Lactobacillaceae</taxon>
        <taxon>Lentilactobacillus</taxon>
    </lineage>
</organism>
<feature type="active site" description="Nucleophile" evidence="9">
    <location>
        <position position="40"/>
    </location>
</feature>
<proteinExistence type="inferred from homology"/>
<keyword evidence="3" id="KW-0813">Transport</keyword>
<feature type="site" description="Contributes to redox potential value" evidence="9">
    <location>
        <position position="39"/>
    </location>
</feature>
<evidence type="ECO:0000256" key="1">
    <source>
        <dbReference type="ARBA" id="ARBA00008987"/>
    </source>
</evidence>
<feature type="domain" description="Thioredoxin" evidence="11">
    <location>
        <begin position="1"/>
        <end position="113"/>
    </location>
</feature>
<evidence type="ECO:0000313" key="13">
    <source>
        <dbReference type="Proteomes" id="UP000051581"/>
    </source>
</evidence>
<dbReference type="Proteomes" id="UP000051581">
    <property type="component" value="Unassembled WGS sequence"/>
</dbReference>
<dbReference type="Gene3D" id="3.40.30.10">
    <property type="entry name" value="Glutaredoxin"/>
    <property type="match status" value="1"/>
</dbReference>
<keyword evidence="5 10" id="KW-1015">Disulfide bond</keyword>
<feature type="disulfide bond" description="Redox-active" evidence="10">
    <location>
        <begin position="37"/>
        <end position="40"/>
    </location>
</feature>
<keyword evidence="6 10" id="KW-0676">Redox-active center</keyword>
<protein>
    <recommendedName>
        <fullName evidence="2 7">Thioredoxin</fullName>
    </recommendedName>
</protein>
<evidence type="ECO:0000256" key="7">
    <source>
        <dbReference type="NCBIfam" id="TIGR01068"/>
    </source>
</evidence>
<name>A0A0R1KVB7_9LACO</name>
<comment type="caution">
    <text evidence="12">The sequence shown here is derived from an EMBL/GenBank/DDBJ whole genome shotgun (WGS) entry which is preliminary data.</text>
</comment>
<feature type="site" description="Deprotonates C-terminal active site Cys" evidence="9">
    <location>
        <position position="31"/>
    </location>
</feature>
<feature type="site" description="Contributes to redox potential value" evidence="9">
    <location>
        <position position="38"/>
    </location>
</feature>
<dbReference type="PROSITE" id="PS00194">
    <property type="entry name" value="THIOREDOXIN_1"/>
    <property type="match status" value="1"/>
</dbReference>
<dbReference type="EMBL" id="AZEA01000021">
    <property type="protein sequence ID" value="KRK87404.1"/>
    <property type="molecule type" value="Genomic_DNA"/>
</dbReference>
<dbReference type="InterPro" id="IPR005746">
    <property type="entry name" value="Thioredoxin"/>
</dbReference>
<dbReference type="PRINTS" id="PR00421">
    <property type="entry name" value="THIOREDOXIN"/>
</dbReference>
<evidence type="ECO:0000256" key="6">
    <source>
        <dbReference type="ARBA" id="ARBA00023284"/>
    </source>
</evidence>
<feature type="active site" description="Nucleophile" evidence="9">
    <location>
        <position position="37"/>
    </location>
</feature>
<dbReference type="InterPro" id="IPR013766">
    <property type="entry name" value="Thioredoxin_domain"/>
</dbReference>
<comment type="similarity">
    <text evidence="1 8">Belongs to the thioredoxin family.</text>
</comment>
<evidence type="ECO:0000256" key="8">
    <source>
        <dbReference type="PIRNR" id="PIRNR000077"/>
    </source>
</evidence>
<gene>
    <name evidence="12" type="ORF">FD17_GL001298</name>
</gene>
<dbReference type="GO" id="GO:0005737">
    <property type="term" value="C:cytoplasm"/>
    <property type="evidence" value="ECO:0007669"/>
    <property type="project" value="TreeGrafter"/>
</dbReference>
<dbReference type="FunFam" id="3.40.30.10:FF:000001">
    <property type="entry name" value="Thioredoxin"/>
    <property type="match status" value="1"/>
</dbReference>
<dbReference type="NCBIfam" id="TIGR01068">
    <property type="entry name" value="thioredoxin"/>
    <property type="match status" value="1"/>
</dbReference>
<dbReference type="Pfam" id="PF00085">
    <property type="entry name" value="Thioredoxin"/>
    <property type="match status" value="1"/>
</dbReference>
<dbReference type="SUPFAM" id="SSF52833">
    <property type="entry name" value="Thioredoxin-like"/>
    <property type="match status" value="1"/>
</dbReference>
<dbReference type="PATRIC" id="fig|1423808.3.peg.1311"/>
<dbReference type="AlphaFoldDB" id="A0A0R1KVB7"/>
<dbReference type="GO" id="GO:0015035">
    <property type="term" value="F:protein-disulfide reductase activity"/>
    <property type="evidence" value="ECO:0007669"/>
    <property type="project" value="UniProtKB-UniRule"/>
</dbReference>
<evidence type="ECO:0000256" key="9">
    <source>
        <dbReference type="PIRSR" id="PIRSR000077-1"/>
    </source>
</evidence>
<dbReference type="PROSITE" id="PS51352">
    <property type="entry name" value="THIOREDOXIN_2"/>
    <property type="match status" value="1"/>
</dbReference>
<keyword evidence="13" id="KW-1185">Reference proteome</keyword>
<evidence type="ECO:0000313" key="12">
    <source>
        <dbReference type="EMBL" id="KRK87404.1"/>
    </source>
</evidence>
<keyword evidence="4" id="KW-0249">Electron transport</keyword>
<reference evidence="12 13" key="1">
    <citation type="journal article" date="2015" name="Genome Announc.">
        <title>Expanding the biotechnology potential of lactobacilli through comparative genomics of 213 strains and associated genera.</title>
        <authorList>
            <person name="Sun Z."/>
            <person name="Harris H.M."/>
            <person name="McCann A."/>
            <person name="Guo C."/>
            <person name="Argimon S."/>
            <person name="Zhang W."/>
            <person name="Yang X."/>
            <person name="Jeffery I.B."/>
            <person name="Cooney J.C."/>
            <person name="Kagawa T.F."/>
            <person name="Liu W."/>
            <person name="Song Y."/>
            <person name="Salvetti E."/>
            <person name="Wrobel A."/>
            <person name="Rasinkangas P."/>
            <person name="Parkhill J."/>
            <person name="Rea M.C."/>
            <person name="O'Sullivan O."/>
            <person name="Ritari J."/>
            <person name="Douillard F.P."/>
            <person name="Paul Ross R."/>
            <person name="Yang R."/>
            <person name="Briner A.E."/>
            <person name="Felis G.E."/>
            <person name="de Vos W.M."/>
            <person name="Barrangou R."/>
            <person name="Klaenhammer T.R."/>
            <person name="Caufield P.W."/>
            <person name="Cui Y."/>
            <person name="Zhang H."/>
            <person name="O'Toole P.W."/>
        </authorList>
    </citation>
    <scope>NUCLEOTIDE SEQUENCE [LARGE SCALE GENOMIC DNA]</scope>
    <source>
        <strain evidence="12 13">DSM 19904</strain>
    </source>
</reference>
<accession>A0A0R1KVB7</accession>
<dbReference type="InterPro" id="IPR017937">
    <property type="entry name" value="Thioredoxin_CS"/>
</dbReference>